<comment type="subunit">
    <text evidence="7">Monomer and homodimer.</text>
</comment>
<dbReference type="InterPro" id="IPR011082">
    <property type="entry name" value="Exosome-assoc_fac/DNA_repair"/>
</dbReference>
<keyword evidence="5 7" id="KW-0694">RNA-binding</keyword>
<evidence type="ECO:0000256" key="5">
    <source>
        <dbReference type="ARBA" id="ARBA00022884"/>
    </source>
</evidence>
<proteinExistence type="inferred from homology"/>
<dbReference type="Proteomes" id="UP001374579">
    <property type="component" value="Unassembled WGS sequence"/>
</dbReference>
<keyword evidence="7" id="KW-0963">Cytoplasm</keyword>
<organism evidence="9 10">
    <name type="scientific">Littorina saxatilis</name>
    <dbReference type="NCBI Taxonomy" id="31220"/>
    <lineage>
        <taxon>Eukaryota</taxon>
        <taxon>Metazoa</taxon>
        <taxon>Spiralia</taxon>
        <taxon>Lophotrochozoa</taxon>
        <taxon>Mollusca</taxon>
        <taxon>Gastropoda</taxon>
        <taxon>Caenogastropoda</taxon>
        <taxon>Littorinimorpha</taxon>
        <taxon>Littorinoidea</taxon>
        <taxon>Littorinidae</taxon>
        <taxon>Littorina</taxon>
    </lineage>
</organism>
<dbReference type="EMBL" id="JBAMIC010000008">
    <property type="protein sequence ID" value="KAK7103620.1"/>
    <property type="molecule type" value="Genomic_DNA"/>
</dbReference>
<accession>A0AAN9BCW9</accession>
<dbReference type="Pfam" id="PF04000">
    <property type="entry name" value="Sas10_Utp3"/>
    <property type="match status" value="1"/>
</dbReference>
<reference evidence="9 10" key="1">
    <citation type="submission" date="2024-02" db="EMBL/GenBank/DDBJ databases">
        <title>Chromosome-scale genome assembly of the rough periwinkle Littorina saxatilis.</title>
        <authorList>
            <person name="De Jode A."/>
            <person name="Faria R."/>
            <person name="Formenti G."/>
            <person name="Sims Y."/>
            <person name="Smith T.P."/>
            <person name="Tracey A."/>
            <person name="Wood J.M.D."/>
            <person name="Zagrodzka Z.B."/>
            <person name="Johannesson K."/>
            <person name="Butlin R.K."/>
            <person name="Leder E.H."/>
        </authorList>
    </citation>
    <scope>NUCLEOTIDE SEQUENCE [LARGE SCALE GENOMIC DNA]</scope>
    <source>
        <strain evidence="9">Snail1</strain>
        <tissue evidence="9">Muscle</tissue>
    </source>
</reference>
<gene>
    <name evidence="9" type="ORF">V1264_018486</name>
</gene>
<feature type="compositionally biased region" description="Low complexity" evidence="8">
    <location>
        <begin position="136"/>
        <end position="147"/>
    </location>
</feature>
<dbReference type="InterPro" id="IPR007146">
    <property type="entry name" value="Sas10/Utp3/C1D"/>
</dbReference>
<evidence type="ECO:0000256" key="4">
    <source>
        <dbReference type="ARBA" id="ARBA00022552"/>
    </source>
</evidence>
<evidence type="ECO:0000256" key="8">
    <source>
        <dbReference type="SAM" id="MobiDB-lite"/>
    </source>
</evidence>
<keyword evidence="7" id="KW-0238">DNA-binding</keyword>
<evidence type="ECO:0000256" key="1">
    <source>
        <dbReference type="ARBA" id="ARBA00004123"/>
    </source>
</evidence>
<comment type="subcellular location">
    <subcellularLocation>
        <location evidence="7">Cytoplasm</location>
    </subcellularLocation>
    <subcellularLocation>
        <location evidence="7">Nucleus</location>
        <location evidence="7">Nucleolus</location>
    </subcellularLocation>
    <subcellularLocation>
        <location evidence="1 7">Nucleus</location>
    </subcellularLocation>
</comment>
<evidence type="ECO:0000256" key="6">
    <source>
        <dbReference type="ARBA" id="ARBA00023242"/>
    </source>
</evidence>
<dbReference type="GO" id="GO:0000178">
    <property type="term" value="C:exosome (RNase complex)"/>
    <property type="evidence" value="ECO:0007669"/>
    <property type="project" value="TreeGrafter"/>
</dbReference>
<name>A0AAN9BCW9_9CAEN</name>
<sequence>MESSDNDGIPIELKERLGNFDAAVSQVESMLQPLISTPHNELVDKLAPLDAAKLDLVGVYSINSLFWMYLNVCGVNPKDHPVKKELERIRSYMTRIKEAQDSLNKPRVDKGAAKRFVRSALWQASQAKASGKDSAQEQSASQSPQPQGLEESGRPTGRKRRHKD</sequence>
<protein>
    <recommendedName>
        <fullName evidence="3 7">Nuclear nucleic acid-binding protein C1D</fullName>
    </recommendedName>
</protein>
<dbReference type="GO" id="GO:0003677">
    <property type="term" value="F:DNA binding"/>
    <property type="evidence" value="ECO:0007669"/>
    <property type="project" value="UniProtKB-KW"/>
</dbReference>
<keyword evidence="10" id="KW-1185">Reference proteome</keyword>
<evidence type="ECO:0000256" key="7">
    <source>
        <dbReference type="RuleBase" id="RU368003"/>
    </source>
</evidence>
<comment type="caution">
    <text evidence="9">The sequence shown here is derived from an EMBL/GenBank/DDBJ whole genome shotgun (WGS) entry which is preliminary data.</text>
</comment>
<comment type="similarity">
    <text evidence="2 7">Belongs to the C1D family.</text>
</comment>
<evidence type="ECO:0000313" key="9">
    <source>
        <dbReference type="EMBL" id="KAK7103620.1"/>
    </source>
</evidence>
<dbReference type="GO" id="GO:0000460">
    <property type="term" value="P:maturation of 5.8S rRNA"/>
    <property type="evidence" value="ECO:0007669"/>
    <property type="project" value="TreeGrafter"/>
</dbReference>
<evidence type="ECO:0000256" key="3">
    <source>
        <dbReference type="ARBA" id="ARBA00015212"/>
    </source>
</evidence>
<dbReference type="GO" id="GO:0003723">
    <property type="term" value="F:RNA binding"/>
    <property type="evidence" value="ECO:0007669"/>
    <property type="project" value="UniProtKB-UniRule"/>
</dbReference>
<dbReference type="GO" id="GO:0005737">
    <property type="term" value="C:cytoplasm"/>
    <property type="evidence" value="ECO:0007669"/>
    <property type="project" value="UniProtKB-SubCell"/>
</dbReference>
<dbReference type="PANTHER" id="PTHR15341:SF3">
    <property type="entry name" value="NUCLEAR NUCLEIC ACID-BINDING PROTEIN C1D"/>
    <property type="match status" value="1"/>
</dbReference>
<comment type="function">
    <text evidence="7">Plays a role in the recruitment of the exosome to pre-rRNA to mediate the 3'-5' end processing of the 5.8S rRNA.</text>
</comment>
<feature type="region of interest" description="Disordered" evidence="8">
    <location>
        <begin position="124"/>
        <end position="164"/>
    </location>
</feature>
<dbReference type="GO" id="GO:0005730">
    <property type="term" value="C:nucleolus"/>
    <property type="evidence" value="ECO:0007669"/>
    <property type="project" value="UniProtKB-SubCell"/>
</dbReference>
<dbReference type="AlphaFoldDB" id="A0AAN9BCW9"/>
<keyword evidence="4 7" id="KW-0698">rRNA processing</keyword>
<evidence type="ECO:0000313" key="10">
    <source>
        <dbReference type="Proteomes" id="UP001374579"/>
    </source>
</evidence>
<dbReference type="PANTHER" id="PTHR15341">
    <property type="entry name" value="SUN-COR STEROID HORMONE RECEPTOR CO-REPRESSOR"/>
    <property type="match status" value="1"/>
</dbReference>
<keyword evidence="6 7" id="KW-0539">Nucleus</keyword>
<dbReference type="GO" id="GO:0010468">
    <property type="term" value="P:regulation of gene expression"/>
    <property type="evidence" value="ECO:0007669"/>
    <property type="project" value="TreeGrafter"/>
</dbReference>
<evidence type="ECO:0000256" key="2">
    <source>
        <dbReference type="ARBA" id="ARBA00009154"/>
    </source>
</evidence>